<proteinExistence type="predicted"/>
<evidence type="ECO:0000313" key="1">
    <source>
        <dbReference type="EMBL" id="KAK6743797.1"/>
    </source>
</evidence>
<evidence type="ECO:0000313" key="2">
    <source>
        <dbReference type="Proteomes" id="UP001303046"/>
    </source>
</evidence>
<name>A0ABR1CZQ6_NECAM</name>
<gene>
    <name evidence="1" type="primary">Necator_chrIII.g11612</name>
    <name evidence="1" type="ORF">RB195_010847</name>
</gene>
<keyword evidence="2" id="KW-1185">Reference proteome</keyword>
<accession>A0ABR1CZQ6</accession>
<reference evidence="1 2" key="1">
    <citation type="submission" date="2023-08" db="EMBL/GenBank/DDBJ databases">
        <title>A Necator americanus chromosomal reference genome.</title>
        <authorList>
            <person name="Ilik V."/>
            <person name="Petrzelkova K.J."/>
            <person name="Pardy F."/>
            <person name="Fuh T."/>
            <person name="Niatou-Singa F.S."/>
            <person name="Gouil Q."/>
            <person name="Baker L."/>
            <person name="Ritchie M.E."/>
            <person name="Jex A.R."/>
            <person name="Gazzola D."/>
            <person name="Li H."/>
            <person name="Toshio Fujiwara R."/>
            <person name="Zhan B."/>
            <person name="Aroian R.V."/>
            <person name="Pafco B."/>
            <person name="Schwarz E.M."/>
        </authorList>
    </citation>
    <scope>NUCLEOTIDE SEQUENCE [LARGE SCALE GENOMIC DNA]</scope>
    <source>
        <strain evidence="1 2">Aroian</strain>
        <tissue evidence="1">Whole animal</tissue>
    </source>
</reference>
<protein>
    <submittedName>
        <fullName evidence="1">Uncharacterized protein</fullName>
    </submittedName>
</protein>
<organism evidence="1 2">
    <name type="scientific">Necator americanus</name>
    <name type="common">Human hookworm</name>
    <dbReference type="NCBI Taxonomy" id="51031"/>
    <lineage>
        <taxon>Eukaryota</taxon>
        <taxon>Metazoa</taxon>
        <taxon>Ecdysozoa</taxon>
        <taxon>Nematoda</taxon>
        <taxon>Chromadorea</taxon>
        <taxon>Rhabditida</taxon>
        <taxon>Rhabditina</taxon>
        <taxon>Rhabditomorpha</taxon>
        <taxon>Strongyloidea</taxon>
        <taxon>Ancylostomatidae</taxon>
        <taxon>Bunostominae</taxon>
        <taxon>Necator</taxon>
    </lineage>
</organism>
<dbReference type="EMBL" id="JAVFWL010000003">
    <property type="protein sequence ID" value="KAK6743797.1"/>
    <property type="molecule type" value="Genomic_DNA"/>
</dbReference>
<dbReference type="Proteomes" id="UP001303046">
    <property type="component" value="Unassembled WGS sequence"/>
</dbReference>
<comment type="caution">
    <text evidence="1">The sequence shown here is derived from an EMBL/GenBank/DDBJ whole genome shotgun (WGS) entry which is preliminary data.</text>
</comment>
<sequence>MVDREHIRLALEAVNHETDDFGISPQNGRADNQWLVDAASAAHWHTRRLSCRNGMLPGRKMSTHPVLVSPSYFSKPA</sequence>